<sequence length="497" mass="56767">MLCSRTILRRRASRRSNSSANMVRWPTQAVFARECRLSWKESGDNNMQNDAIPRIVEAFEQASMLPEDLNLESPEMKTILDFLPETRRNTFLAMAKDPDVRKMSAVFNRGLGKYWKTLLSARDSGKKVAFVPFNFSPEIFHALDIIPVCVEVLTTMALPLEEGIEGYLDLSVERGLPDTMCSAQRGVIGLFEAGVLEKPDLLVNGALGSCDPNSKAFEYMAEKFDIPVLYLDIPYYSDKRALDYYAKGFKDVVAAIQQMTGAKLKADRLREVVENTNKASELFYEIAELKKNIPNPVPNYYNMHHTGAKLTMAGTMDAIEYYQTALAICKERLKQGKHVLPRENIRLFFIYTPYYFDNSIYSWFQEEIGVSWIMDVLNAFDFNPFIDTSSVDSMLYGLAEEMFNLPMTRQLKGGWNAPDNWLFDVLYYVKTYKADCCVFSGHTACKQAWGVYRLVADEVKRQLGVPSLRLEGDGWDSRITPMSVIKEQFEEFFATIL</sequence>
<accession>A0A3A4NXA1</accession>
<dbReference type="PANTHER" id="PTHR30548:SF2">
    <property type="entry name" value="2-HYDROXYACYL-COA DEHYDRATASE,D-COMPONENT"/>
    <property type="match status" value="1"/>
</dbReference>
<dbReference type="Gene3D" id="3.40.50.11890">
    <property type="match status" value="1"/>
</dbReference>
<dbReference type="Gene3D" id="3.40.50.11900">
    <property type="match status" value="1"/>
</dbReference>
<dbReference type="Pfam" id="PF06050">
    <property type="entry name" value="HGD-D"/>
    <property type="match status" value="1"/>
</dbReference>
<protein>
    <submittedName>
        <fullName evidence="2">2-hydroxyacyl-CoA dehydratase</fullName>
    </submittedName>
</protein>
<dbReference type="PANTHER" id="PTHR30548">
    <property type="entry name" value="2-HYDROXYGLUTARYL-COA DEHYDRATASE, D-COMPONENT-RELATED"/>
    <property type="match status" value="1"/>
</dbReference>
<proteinExistence type="inferred from homology"/>
<reference evidence="2 3" key="1">
    <citation type="journal article" date="2017" name="ISME J.">
        <title>Energy and carbon metabolisms in a deep terrestrial subsurface fluid microbial community.</title>
        <authorList>
            <person name="Momper L."/>
            <person name="Jungbluth S.P."/>
            <person name="Lee M.D."/>
            <person name="Amend J.P."/>
        </authorList>
    </citation>
    <scope>NUCLEOTIDE SEQUENCE [LARGE SCALE GENOMIC DNA]</scope>
    <source>
        <strain evidence="2">SURF_5</strain>
    </source>
</reference>
<evidence type="ECO:0000313" key="3">
    <source>
        <dbReference type="Proteomes" id="UP000265882"/>
    </source>
</evidence>
<dbReference type="EMBL" id="QZKU01000049">
    <property type="protein sequence ID" value="RJP23205.1"/>
    <property type="molecule type" value="Genomic_DNA"/>
</dbReference>
<dbReference type="Proteomes" id="UP000265882">
    <property type="component" value="Unassembled WGS sequence"/>
</dbReference>
<comment type="caution">
    <text evidence="2">The sequence shown here is derived from an EMBL/GenBank/DDBJ whole genome shotgun (WGS) entry which is preliminary data.</text>
</comment>
<dbReference type="InterPro" id="IPR010327">
    <property type="entry name" value="FldB/FldC_alpha/beta"/>
</dbReference>
<name>A0A3A4NXA1_ABYX5</name>
<dbReference type="AlphaFoldDB" id="A0A3A4NXA1"/>
<gene>
    <name evidence="2" type="ORF">C4520_06825</name>
</gene>
<evidence type="ECO:0000256" key="1">
    <source>
        <dbReference type="ARBA" id="ARBA00005806"/>
    </source>
</evidence>
<evidence type="ECO:0000313" key="2">
    <source>
        <dbReference type="EMBL" id="RJP23205.1"/>
    </source>
</evidence>
<organism evidence="2 3">
    <name type="scientific">Abyssobacteria bacterium (strain SURF_5)</name>
    <dbReference type="NCBI Taxonomy" id="2093360"/>
    <lineage>
        <taxon>Bacteria</taxon>
        <taxon>Pseudomonadati</taxon>
        <taxon>Candidatus Hydrogenedentota</taxon>
        <taxon>Candidatus Abyssobacteria</taxon>
    </lineage>
</organism>
<comment type="similarity">
    <text evidence="1">Belongs to the FldB/FldC dehydratase alpha/beta subunit family.</text>
</comment>